<proteinExistence type="predicted"/>
<name>A0AAU8HT39_9FIRM</name>
<gene>
    <name evidence="1" type="ORF">PRVXH_002304</name>
</gene>
<dbReference type="RefSeq" id="WP_353892914.1">
    <property type="nucleotide sequence ID" value="NZ_CP159485.1"/>
</dbReference>
<reference evidence="1" key="2">
    <citation type="submission" date="2024-06" db="EMBL/GenBank/DDBJ databases">
        <authorList>
            <person name="Petrova K.O."/>
            <person name="Toshchakov S.V."/>
            <person name="Boltjanskaja Y.V."/>
            <person name="Kevbrin V.V."/>
        </authorList>
    </citation>
    <scope>NUCLEOTIDE SEQUENCE</scope>
    <source>
        <strain evidence="1">Z-710</strain>
    </source>
</reference>
<protein>
    <submittedName>
        <fullName evidence="1">Virulence-related protein</fullName>
    </submittedName>
</protein>
<dbReference type="AlphaFoldDB" id="A0AAU8HT39"/>
<accession>A0AAU8HT39</accession>
<reference evidence="1" key="1">
    <citation type="journal article" date="2018" name="Antonie Van Leeuwenhoek">
        <title>Proteinivorax hydrogeniformans sp. nov., an anaerobic, haloalkaliphilic bacterium fermenting proteinaceous compounds with high hydrogen production.</title>
        <authorList>
            <person name="Boltyanskaya Y."/>
            <person name="Detkova E."/>
            <person name="Pimenov N."/>
            <person name="Kevbrin V."/>
        </authorList>
    </citation>
    <scope>NUCLEOTIDE SEQUENCE</scope>
    <source>
        <strain evidence="1">Z-710</strain>
    </source>
</reference>
<organism evidence="1">
    <name type="scientific">Proteinivorax hydrogeniformans</name>
    <dbReference type="NCBI Taxonomy" id="1826727"/>
    <lineage>
        <taxon>Bacteria</taxon>
        <taxon>Bacillati</taxon>
        <taxon>Bacillota</taxon>
        <taxon>Clostridia</taxon>
        <taxon>Eubacteriales</taxon>
        <taxon>Proteinivoracaceae</taxon>
        <taxon>Proteinivorax</taxon>
    </lineage>
</organism>
<sequence length="248" mass="27832">MERKQIVKTVSEHFGVKAQYLGVPSFAYEIRTEEQTYTIDREGKIVNERGRAIELRDVLNRKEGESAEEEIPRLGAEETTTSAPYEIPLPLESHDGRALRNILNMIYSKQELIKKSLGLAGNLIEEDFITAINAASIITLEDFNNHATEIGLEKVSGITLDFLKDEMTIELPKESAGAEELFTLICKLAQKQKCASYKSKATTNEKYTFRTWLLRLGMIGDDYKEARRELLKNLSGNGAFKGGAAHEA</sequence>
<dbReference type="EMBL" id="CP159485">
    <property type="protein sequence ID" value="XCI28347.1"/>
    <property type="molecule type" value="Genomic_DNA"/>
</dbReference>
<evidence type="ECO:0000313" key="1">
    <source>
        <dbReference type="EMBL" id="XCI28347.1"/>
    </source>
</evidence>